<dbReference type="STRING" id="1560345.AWL63_01760"/>
<proteinExistence type="predicted"/>
<dbReference type="CDD" id="cd03443">
    <property type="entry name" value="PaaI_thioesterase"/>
    <property type="match status" value="1"/>
</dbReference>
<dbReference type="GO" id="GO:0016790">
    <property type="term" value="F:thiolester hydrolase activity"/>
    <property type="evidence" value="ECO:0007669"/>
    <property type="project" value="UniProtKB-ARBA"/>
</dbReference>
<dbReference type="InterPro" id="IPR029069">
    <property type="entry name" value="HotDog_dom_sf"/>
</dbReference>
<dbReference type="Pfam" id="PF03061">
    <property type="entry name" value="4HBT"/>
    <property type="match status" value="1"/>
</dbReference>
<dbReference type="SUPFAM" id="SSF54637">
    <property type="entry name" value="Thioesterase/thiol ester dehydrase-isomerase"/>
    <property type="match status" value="1"/>
</dbReference>
<organism evidence="2 3">
    <name type="scientific">Sphingomonas panacis</name>
    <dbReference type="NCBI Taxonomy" id="1560345"/>
    <lineage>
        <taxon>Bacteria</taxon>
        <taxon>Pseudomonadati</taxon>
        <taxon>Pseudomonadota</taxon>
        <taxon>Alphaproteobacteria</taxon>
        <taxon>Sphingomonadales</taxon>
        <taxon>Sphingomonadaceae</taxon>
        <taxon>Sphingomonas</taxon>
    </lineage>
</organism>
<dbReference type="Proteomes" id="UP000094256">
    <property type="component" value="Chromosome"/>
</dbReference>
<dbReference type="AlphaFoldDB" id="A0A1B3Z633"/>
<reference evidence="2 3" key="1">
    <citation type="submission" date="2016-01" db="EMBL/GenBank/DDBJ databases">
        <title>Complete genome and mega plasmid sequence of Sphingomonas panacis DCY99 elicits systemic resistance in rice to Xanthomonas oryzae.</title>
        <authorList>
            <person name="Kim Y.J."/>
            <person name="Yang D.C."/>
            <person name="Sing P."/>
        </authorList>
    </citation>
    <scope>NUCLEOTIDE SEQUENCE [LARGE SCALE GENOMIC DNA]</scope>
    <source>
        <strain evidence="2 3">DCY99</strain>
    </source>
</reference>
<protein>
    <recommendedName>
        <fullName evidence="1">Thioesterase domain-containing protein</fullName>
    </recommendedName>
</protein>
<keyword evidence="3" id="KW-1185">Reference proteome</keyword>
<dbReference type="InterPro" id="IPR006683">
    <property type="entry name" value="Thioestr_dom"/>
</dbReference>
<dbReference type="EMBL" id="CP014168">
    <property type="protein sequence ID" value="AOH82891.1"/>
    <property type="molecule type" value="Genomic_DNA"/>
</dbReference>
<dbReference type="Gene3D" id="3.10.129.10">
    <property type="entry name" value="Hotdog Thioesterase"/>
    <property type="match status" value="1"/>
</dbReference>
<accession>A0A1B3Z633</accession>
<gene>
    <name evidence="2" type="ORF">AWL63_01760</name>
</gene>
<feature type="domain" description="Thioesterase" evidence="1">
    <location>
        <begin position="62"/>
        <end position="124"/>
    </location>
</feature>
<evidence type="ECO:0000313" key="2">
    <source>
        <dbReference type="EMBL" id="AOH82891.1"/>
    </source>
</evidence>
<evidence type="ECO:0000259" key="1">
    <source>
        <dbReference type="Pfam" id="PF03061"/>
    </source>
</evidence>
<sequence>MDTTPAAMPPDAGWQVWEHDDPFEAANTRIFRATAFTPSEEELVRIGCRVLPANCNFLGGGHGGFIATLLDIAMGRNVLAATGTQGAPTVSMTVDFLRGAVAGDWLESRARLLRRTRRLAFSDAILVGPKGIVARGNGVFAIPQPGT</sequence>
<dbReference type="KEGG" id="span:AWL63_01760"/>
<name>A0A1B3Z633_9SPHN</name>
<dbReference type="RefSeq" id="WP_069203475.1">
    <property type="nucleotide sequence ID" value="NZ_CP014168.1"/>
</dbReference>
<evidence type="ECO:0000313" key="3">
    <source>
        <dbReference type="Proteomes" id="UP000094256"/>
    </source>
</evidence>